<evidence type="ECO:0000256" key="1">
    <source>
        <dbReference type="SAM" id="Phobius"/>
    </source>
</evidence>
<dbReference type="AlphaFoldDB" id="A0AB38X3C1"/>
<proteinExistence type="predicted"/>
<feature type="transmembrane region" description="Helical" evidence="1">
    <location>
        <begin position="12"/>
        <end position="32"/>
    </location>
</feature>
<evidence type="ECO:0000313" key="3">
    <source>
        <dbReference type="Proteomes" id="UP001164768"/>
    </source>
</evidence>
<dbReference type="EMBL" id="CP113117">
    <property type="protein sequence ID" value="WAD01163.1"/>
    <property type="molecule type" value="Genomic_DNA"/>
</dbReference>
<organism evidence="2 3">
    <name type="scientific">Levilactobacillus brevis</name>
    <name type="common">Lactobacillus brevis</name>
    <dbReference type="NCBI Taxonomy" id="1580"/>
    <lineage>
        <taxon>Bacteria</taxon>
        <taxon>Bacillati</taxon>
        <taxon>Bacillota</taxon>
        <taxon>Bacilli</taxon>
        <taxon>Lactobacillales</taxon>
        <taxon>Lactobacillaceae</taxon>
        <taxon>Levilactobacillus</taxon>
    </lineage>
</organism>
<dbReference type="Proteomes" id="UP001164768">
    <property type="component" value="Chromosome"/>
</dbReference>
<keyword evidence="1" id="KW-0812">Transmembrane</keyword>
<dbReference type="RefSeq" id="WP_011668744.1">
    <property type="nucleotide sequence ID" value="NZ_BBOW01000096.1"/>
</dbReference>
<gene>
    <name evidence="2" type="ORF">ORR04_09490</name>
</gene>
<keyword evidence="1" id="KW-0472">Membrane</keyword>
<keyword evidence="1" id="KW-1133">Transmembrane helix</keyword>
<accession>A0AB38X3C1</accession>
<name>A0AB38X3C1_LEVBR</name>
<feature type="transmembrane region" description="Helical" evidence="1">
    <location>
        <begin position="38"/>
        <end position="59"/>
    </location>
</feature>
<sequence length="78" mass="8691">MLLPDVALSKERVILLVNSVILALAWMRYLLLPKARPSFSVLGAFTLAYAALLLIQIMAKHLEKSSQSYHVPVIVGTW</sequence>
<protein>
    <submittedName>
        <fullName evidence="2">Uncharacterized protein</fullName>
    </submittedName>
</protein>
<evidence type="ECO:0000313" key="2">
    <source>
        <dbReference type="EMBL" id="WAD01163.1"/>
    </source>
</evidence>
<reference evidence="2" key="1">
    <citation type="submission" date="2022-11" db="EMBL/GenBank/DDBJ databases">
        <title>Whole genome sequence of Levilactobacillus brevis SMB091.</title>
        <authorList>
            <person name="Kim J.-M."/>
            <person name="Kim O.-C."/>
            <person name="Choi Y.H."/>
            <person name="Han N.S."/>
            <person name="Hurh B."/>
        </authorList>
    </citation>
    <scope>NUCLEOTIDE SEQUENCE</scope>
    <source>
        <strain evidence="2">SMB091</strain>
    </source>
</reference>